<dbReference type="Gene3D" id="1.10.3720.10">
    <property type="entry name" value="MetI-like"/>
    <property type="match status" value="1"/>
</dbReference>
<dbReference type="InterPro" id="IPR000515">
    <property type="entry name" value="MetI-like"/>
</dbReference>
<feature type="transmembrane region" description="Helical" evidence="7">
    <location>
        <begin position="106"/>
        <end position="130"/>
    </location>
</feature>
<feature type="transmembrane region" description="Helical" evidence="7">
    <location>
        <begin position="273"/>
        <end position="293"/>
    </location>
</feature>
<evidence type="ECO:0000256" key="5">
    <source>
        <dbReference type="ARBA" id="ARBA00022989"/>
    </source>
</evidence>
<feature type="transmembrane region" description="Helical" evidence="7">
    <location>
        <begin position="224"/>
        <end position="248"/>
    </location>
</feature>
<evidence type="ECO:0000256" key="2">
    <source>
        <dbReference type="ARBA" id="ARBA00022448"/>
    </source>
</evidence>
<comment type="caution">
    <text evidence="9">The sequence shown here is derived from an EMBL/GenBank/DDBJ whole genome shotgun (WGS) entry which is preliminary data.</text>
</comment>
<proteinExistence type="inferred from homology"/>
<evidence type="ECO:0000256" key="1">
    <source>
        <dbReference type="ARBA" id="ARBA00004651"/>
    </source>
</evidence>
<feature type="domain" description="ABC transmembrane type-1" evidence="8">
    <location>
        <begin position="102"/>
        <end position="293"/>
    </location>
</feature>
<sequence>MSVSDLQPNSEINAKLLISEGYEQKEESYVKMVVRRFMKHRLAVVSAVGLALLTLVAVFAPFLAPYDPYAVTGAFGASPSAEHLLGTDLVSRDALSRLIYAARVSLQVGVGAVVISSVIGTILGLISGYAGGKVDIIIMRIVDVFMSFPHLMLILVVVSVVGSSLTNLILILGLLNWTGMARIVRGSVLSIKQLDYVKASIALGFSTPRILFKHILPNVLAPILVHATFGIANAIMVEAALSFLGMGVQPPTASWGNMLTEAQSLTVLTSQPWLWVPAGIMIVLTVLAVNFIGDGLRDALDPKSLK</sequence>
<dbReference type="CDD" id="cd06261">
    <property type="entry name" value="TM_PBP2"/>
    <property type="match status" value="1"/>
</dbReference>
<evidence type="ECO:0000313" key="10">
    <source>
        <dbReference type="Proteomes" id="UP001241748"/>
    </source>
</evidence>
<keyword evidence="5 7" id="KW-1133">Transmembrane helix</keyword>
<dbReference type="PANTHER" id="PTHR43386">
    <property type="entry name" value="OLIGOPEPTIDE TRANSPORT SYSTEM PERMEASE PROTEIN APPC"/>
    <property type="match status" value="1"/>
</dbReference>
<keyword evidence="4 7" id="KW-0812">Transmembrane</keyword>
<keyword evidence="10" id="KW-1185">Reference proteome</keyword>
<dbReference type="Pfam" id="PF00528">
    <property type="entry name" value="BPD_transp_1"/>
    <property type="match status" value="1"/>
</dbReference>
<dbReference type="PANTHER" id="PTHR43386:SF1">
    <property type="entry name" value="D,D-DIPEPTIDE TRANSPORT SYSTEM PERMEASE PROTEIN DDPC-RELATED"/>
    <property type="match status" value="1"/>
</dbReference>
<dbReference type="InterPro" id="IPR050366">
    <property type="entry name" value="BP-dependent_transpt_permease"/>
</dbReference>
<evidence type="ECO:0000256" key="4">
    <source>
        <dbReference type="ARBA" id="ARBA00022692"/>
    </source>
</evidence>
<comment type="similarity">
    <text evidence="7">Belongs to the binding-protein-dependent transport system permease family.</text>
</comment>
<organism evidence="9 10">
    <name type="scientific">Neobacillus driksii</name>
    <dbReference type="NCBI Taxonomy" id="3035913"/>
    <lineage>
        <taxon>Bacteria</taxon>
        <taxon>Bacillati</taxon>
        <taxon>Bacillota</taxon>
        <taxon>Bacilli</taxon>
        <taxon>Bacillales</taxon>
        <taxon>Bacillaceae</taxon>
        <taxon>Neobacillus</taxon>
    </lineage>
</organism>
<dbReference type="Pfam" id="PF12911">
    <property type="entry name" value="OppC_N"/>
    <property type="match status" value="1"/>
</dbReference>
<evidence type="ECO:0000256" key="7">
    <source>
        <dbReference type="RuleBase" id="RU363032"/>
    </source>
</evidence>
<dbReference type="PROSITE" id="PS50928">
    <property type="entry name" value="ABC_TM1"/>
    <property type="match status" value="1"/>
</dbReference>
<gene>
    <name evidence="9" type="primary">opp4C</name>
    <name evidence="9" type="ORF">P5G62_009160</name>
</gene>
<keyword evidence="3" id="KW-1003">Cell membrane</keyword>
<dbReference type="InterPro" id="IPR035906">
    <property type="entry name" value="MetI-like_sf"/>
</dbReference>
<protein>
    <submittedName>
        <fullName evidence="9">Oligopeptide ABC transporter permease</fullName>
    </submittedName>
</protein>
<reference evidence="9 10" key="1">
    <citation type="submission" date="2024-05" db="EMBL/GenBank/DDBJ databases">
        <authorList>
            <person name="Venkateswaran K."/>
        </authorList>
    </citation>
    <scope>NUCLEOTIDE SEQUENCE [LARGE SCALE GENOMIC DNA]</scope>
    <source>
        <strain evidence="9 10">179-C4-2-HS</strain>
    </source>
</reference>
<keyword evidence="2 7" id="KW-0813">Transport</keyword>
<dbReference type="InterPro" id="IPR025966">
    <property type="entry name" value="OppC_N"/>
</dbReference>
<evidence type="ECO:0000256" key="6">
    <source>
        <dbReference type="ARBA" id="ARBA00023136"/>
    </source>
</evidence>
<dbReference type="SUPFAM" id="SSF161098">
    <property type="entry name" value="MetI-like"/>
    <property type="match status" value="1"/>
</dbReference>
<feature type="transmembrane region" description="Helical" evidence="7">
    <location>
        <begin position="42"/>
        <end position="64"/>
    </location>
</feature>
<dbReference type="Proteomes" id="UP001241748">
    <property type="component" value="Unassembled WGS sequence"/>
</dbReference>
<feature type="transmembrane region" description="Helical" evidence="7">
    <location>
        <begin position="151"/>
        <end position="176"/>
    </location>
</feature>
<name>A0ABV4YRD3_9BACI</name>
<dbReference type="EMBL" id="JAROBZ020000001">
    <property type="protein sequence ID" value="MFB3167278.1"/>
    <property type="molecule type" value="Genomic_DNA"/>
</dbReference>
<dbReference type="RefSeq" id="WP_306074822.1">
    <property type="nucleotide sequence ID" value="NZ_JAROBZ020000001.1"/>
</dbReference>
<evidence type="ECO:0000256" key="3">
    <source>
        <dbReference type="ARBA" id="ARBA00022475"/>
    </source>
</evidence>
<comment type="subcellular location">
    <subcellularLocation>
        <location evidence="1 7">Cell membrane</location>
        <topology evidence="1 7">Multi-pass membrane protein</topology>
    </subcellularLocation>
</comment>
<dbReference type="InterPro" id="IPR053523">
    <property type="entry name" value="Oligopeptide_permease_AppC"/>
</dbReference>
<evidence type="ECO:0000259" key="8">
    <source>
        <dbReference type="PROSITE" id="PS50928"/>
    </source>
</evidence>
<dbReference type="NCBIfam" id="NF045476">
    <property type="entry name" value="Opp4C"/>
    <property type="match status" value="1"/>
</dbReference>
<evidence type="ECO:0000313" key="9">
    <source>
        <dbReference type="EMBL" id="MFB3167278.1"/>
    </source>
</evidence>
<accession>A0ABV4YRD3</accession>
<keyword evidence="6 7" id="KW-0472">Membrane</keyword>